<protein>
    <submittedName>
        <fullName evidence="2">Uncharacterized protein</fullName>
    </submittedName>
</protein>
<organism evidence="2">
    <name type="scientific">Anguilla anguilla</name>
    <name type="common">European freshwater eel</name>
    <name type="synonym">Muraena anguilla</name>
    <dbReference type="NCBI Taxonomy" id="7936"/>
    <lineage>
        <taxon>Eukaryota</taxon>
        <taxon>Metazoa</taxon>
        <taxon>Chordata</taxon>
        <taxon>Craniata</taxon>
        <taxon>Vertebrata</taxon>
        <taxon>Euteleostomi</taxon>
        <taxon>Actinopterygii</taxon>
        <taxon>Neopterygii</taxon>
        <taxon>Teleostei</taxon>
        <taxon>Anguilliformes</taxon>
        <taxon>Anguillidae</taxon>
        <taxon>Anguilla</taxon>
    </lineage>
</organism>
<reference evidence="2" key="2">
    <citation type="journal article" date="2015" name="Fish Shellfish Immunol.">
        <title>Early steps in the European eel (Anguilla anguilla)-Vibrio vulnificus interaction in the gills: Role of the RtxA13 toxin.</title>
        <authorList>
            <person name="Callol A."/>
            <person name="Pajuelo D."/>
            <person name="Ebbesson L."/>
            <person name="Teles M."/>
            <person name="MacKenzie S."/>
            <person name="Amaro C."/>
        </authorList>
    </citation>
    <scope>NUCLEOTIDE SEQUENCE</scope>
</reference>
<sequence>MSCGQMRPKLTCIRVIARAKYGGQKELPKIQSTSSVIHGGGGFMVWACMAAAGTSSLVYNR</sequence>
<proteinExistence type="predicted"/>
<keyword evidence="1" id="KW-0472">Membrane</keyword>
<dbReference type="EMBL" id="GBXM01100629">
    <property type="protein sequence ID" value="JAH07948.1"/>
    <property type="molecule type" value="Transcribed_RNA"/>
</dbReference>
<reference evidence="2" key="1">
    <citation type="submission" date="2014-11" db="EMBL/GenBank/DDBJ databases">
        <authorList>
            <person name="Amaro Gonzalez C."/>
        </authorList>
    </citation>
    <scope>NUCLEOTIDE SEQUENCE</scope>
</reference>
<name>A0A0E9PVR5_ANGAN</name>
<accession>A0A0E9PVR5</accession>
<dbReference type="AlphaFoldDB" id="A0A0E9PVR5"/>
<keyword evidence="1" id="KW-0812">Transmembrane</keyword>
<keyword evidence="1" id="KW-1133">Transmembrane helix</keyword>
<feature type="transmembrane region" description="Helical" evidence="1">
    <location>
        <begin position="36"/>
        <end position="59"/>
    </location>
</feature>
<evidence type="ECO:0000313" key="2">
    <source>
        <dbReference type="EMBL" id="JAH07948.1"/>
    </source>
</evidence>
<evidence type="ECO:0000256" key="1">
    <source>
        <dbReference type="SAM" id="Phobius"/>
    </source>
</evidence>